<sequence>MRRELISGPAAEPVLLEEAKAHLRLDTDDEDAFVGALIVAARIAIESEIRQVLIAQAWRTAIPCWRAGEAIELPVQPLLSVDAVRAVARDGTASPLPAEAYAADPAEGTATLLSEMSPPPVRYEVDFTAGMGSSGLDVPQPIRLAIRMLTTHWFENRSPVVLGERPTEGPAGWRELVAPYRRVRLC</sequence>
<dbReference type="OrthoDB" id="7597216at2"/>
<accession>A0A964T9D8</accession>
<dbReference type="Proteomes" id="UP000773614">
    <property type="component" value="Unassembled WGS sequence"/>
</dbReference>
<proteinExistence type="predicted"/>
<keyword evidence="2" id="KW-1185">Reference proteome</keyword>
<dbReference type="CDD" id="cd08054">
    <property type="entry name" value="gp6"/>
    <property type="match status" value="1"/>
</dbReference>
<dbReference type="EMBL" id="SPKJ01000180">
    <property type="protein sequence ID" value="MYZ50470.1"/>
    <property type="molecule type" value="Genomic_DNA"/>
</dbReference>
<gene>
    <name evidence="1" type="ORF">E4O86_22485</name>
</gene>
<dbReference type="RefSeq" id="WP_161142786.1">
    <property type="nucleotide sequence ID" value="NZ_SPKJ01000180.1"/>
</dbReference>
<dbReference type="AlphaFoldDB" id="A0A964T9D8"/>
<dbReference type="Pfam" id="PF05135">
    <property type="entry name" value="Phage_connect_1"/>
    <property type="match status" value="1"/>
</dbReference>
<evidence type="ECO:0000313" key="1">
    <source>
        <dbReference type="EMBL" id="MYZ50470.1"/>
    </source>
</evidence>
<dbReference type="Gene3D" id="1.10.3230.30">
    <property type="entry name" value="Phage gp6-like head-tail connector protein"/>
    <property type="match status" value="1"/>
</dbReference>
<reference evidence="1" key="1">
    <citation type="submission" date="2019-03" db="EMBL/GenBank/DDBJ databases">
        <title>Afifella sp. nov., isolated from activated sludge.</title>
        <authorList>
            <person name="Li Q."/>
            <person name="Liu Y."/>
        </authorList>
    </citation>
    <scope>NUCLEOTIDE SEQUENCE</scope>
    <source>
        <strain evidence="1">L72</strain>
    </source>
</reference>
<evidence type="ECO:0000313" key="2">
    <source>
        <dbReference type="Proteomes" id="UP000773614"/>
    </source>
</evidence>
<name>A0A964T9D8_9HYPH</name>
<dbReference type="NCBIfam" id="TIGR01560">
    <property type="entry name" value="put_DNA_pack"/>
    <property type="match status" value="1"/>
</dbReference>
<comment type="caution">
    <text evidence="1">The sequence shown here is derived from an EMBL/GenBank/DDBJ whole genome shotgun (WGS) entry which is preliminary data.</text>
</comment>
<dbReference type="InterPro" id="IPR011738">
    <property type="entry name" value="Phage_CHP"/>
</dbReference>
<protein>
    <recommendedName>
        <fullName evidence="3">PhiE125 gp8 family phage protein</fullName>
    </recommendedName>
</protein>
<organism evidence="1 2">
    <name type="scientific">Propylenella binzhouense</name>
    <dbReference type="NCBI Taxonomy" id="2555902"/>
    <lineage>
        <taxon>Bacteria</taxon>
        <taxon>Pseudomonadati</taxon>
        <taxon>Pseudomonadota</taxon>
        <taxon>Alphaproteobacteria</taxon>
        <taxon>Hyphomicrobiales</taxon>
        <taxon>Propylenellaceae</taxon>
        <taxon>Propylenella</taxon>
    </lineage>
</organism>
<dbReference type="InterPro" id="IPR006450">
    <property type="entry name" value="Phage_HK97_gp6-like"/>
</dbReference>
<dbReference type="NCBIfam" id="TIGR02215">
    <property type="entry name" value="phage_chp_gp8"/>
    <property type="match status" value="1"/>
</dbReference>
<evidence type="ECO:0008006" key="3">
    <source>
        <dbReference type="Google" id="ProtNLM"/>
    </source>
</evidence>
<dbReference type="InterPro" id="IPR021146">
    <property type="entry name" value="Phage_gp6-like_head-tail"/>
</dbReference>